<dbReference type="EMBL" id="CP015600">
    <property type="protein sequence ID" value="ANF86990.1"/>
    <property type="molecule type" value="Genomic_DNA"/>
</dbReference>
<dbReference type="AlphaFoldDB" id="A0A172Z3G0"/>
<dbReference type="CDD" id="cd00077">
    <property type="entry name" value="HDc"/>
    <property type="match status" value="1"/>
</dbReference>
<dbReference type="PROSITE" id="PS51832">
    <property type="entry name" value="HD_GYP"/>
    <property type="match status" value="1"/>
</dbReference>
<dbReference type="InterPro" id="IPR021812">
    <property type="entry name" value="DUF3391"/>
</dbReference>
<reference evidence="2 3" key="1">
    <citation type="submission" date="2016-05" db="EMBL/GenBank/DDBJ databases">
        <title>Complete genome sequence of Pseudomonas antarctica PAMC 27494.</title>
        <authorList>
            <person name="Lee J."/>
        </authorList>
    </citation>
    <scope>NUCLEOTIDE SEQUENCE [LARGE SCALE GENOMIC DNA]</scope>
    <source>
        <strain evidence="2 3">PAMC 27494</strain>
    </source>
</reference>
<dbReference type="SMART" id="SM00471">
    <property type="entry name" value="HDc"/>
    <property type="match status" value="1"/>
</dbReference>
<dbReference type="InterPro" id="IPR006675">
    <property type="entry name" value="HDIG_dom"/>
</dbReference>
<organism evidence="2 3">
    <name type="scientific">Pseudomonas antarctica</name>
    <dbReference type="NCBI Taxonomy" id="219572"/>
    <lineage>
        <taxon>Bacteria</taxon>
        <taxon>Pseudomonadati</taxon>
        <taxon>Pseudomonadota</taxon>
        <taxon>Gammaproteobacteria</taxon>
        <taxon>Pseudomonadales</taxon>
        <taxon>Pseudomonadaceae</taxon>
        <taxon>Pseudomonas</taxon>
    </lineage>
</organism>
<proteinExistence type="predicted"/>
<dbReference type="STRING" id="219572.A7J50_3615"/>
<dbReference type="InterPro" id="IPR037522">
    <property type="entry name" value="HD_GYP_dom"/>
</dbReference>
<evidence type="ECO:0000313" key="2">
    <source>
        <dbReference type="EMBL" id="ANF86990.1"/>
    </source>
</evidence>
<name>A0A172Z3G0_9PSED</name>
<protein>
    <submittedName>
        <fullName evidence="2">Phosphodiesterase</fullName>
    </submittedName>
</protein>
<sequence>MLKRIPASQAILGMYIHKLEGAWIEHGFWKNQFLLERAEDLQRLQASQIQNVWIDTLKGCDVTPVVAATLHSAPAPAKPREVLIRHEMKAEVARAVKLCGVAKRAVITMFGELRMGGAVAPTQVTQLVDDISQSLLRHPHALLSLARLKTANEYTYMHSVAVCGLMIALARQLEMSPDMIQEAGLAGLFHDVGKMAVPDAILSKPSTLTELEFASVRQHPAQGAAMLRQCPQISALVLDVCWHHHEKCDGSGYPHGLVQNQISLFAQMGAVCDVYDAITSERPYKRGWGPAEAIQKMAEWKGHFDERVFQAFVRCVGIYPVGTLVRLESGRVGVVIEQTPTSLLTPLVKVFFSARSRLPISQVVVNLAKQPDKIVARENAEEWGFKHVDELWSGLARTKGSYFD</sequence>
<dbReference type="Proteomes" id="UP000077829">
    <property type="component" value="Chromosome"/>
</dbReference>
<dbReference type="SUPFAM" id="SSF109604">
    <property type="entry name" value="HD-domain/PDEase-like"/>
    <property type="match status" value="1"/>
</dbReference>
<dbReference type="NCBIfam" id="TIGR00277">
    <property type="entry name" value="HDIG"/>
    <property type="match status" value="1"/>
</dbReference>
<feature type="domain" description="HD-GYP" evidence="1">
    <location>
        <begin position="131"/>
        <end position="328"/>
    </location>
</feature>
<dbReference type="KEGG" id="panr:A7J50_3615"/>
<dbReference type="Pfam" id="PF11871">
    <property type="entry name" value="DUF3391"/>
    <property type="match status" value="1"/>
</dbReference>
<dbReference type="RefSeq" id="WP_064453033.1">
    <property type="nucleotide sequence ID" value="NZ_CP015600.1"/>
</dbReference>
<dbReference type="Gene3D" id="1.10.3210.10">
    <property type="entry name" value="Hypothetical protein af1432"/>
    <property type="match status" value="1"/>
</dbReference>
<gene>
    <name evidence="2" type="ORF">A7J50_3615</name>
</gene>
<dbReference type="GO" id="GO:0008081">
    <property type="term" value="F:phosphoric diester hydrolase activity"/>
    <property type="evidence" value="ECO:0007669"/>
    <property type="project" value="UniProtKB-ARBA"/>
</dbReference>
<evidence type="ECO:0000259" key="1">
    <source>
        <dbReference type="PROSITE" id="PS51832"/>
    </source>
</evidence>
<dbReference type="PANTHER" id="PTHR43155">
    <property type="entry name" value="CYCLIC DI-GMP PHOSPHODIESTERASE PA4108-RELATED"/>
    <property type="match status" value="1"/>
</dbReference>
<dbReference type="PANTHER" id="PTHR43155:SF2">
    <property type="entry name" value="CYCLIC DI-GMP PHOSPHODIESTERASE PA4108"/>
    <property type="match status" value="1"/>
</dbReference>
<accession>A0A172Z3G0</accession>
<dbReference type="PATRIC" id="fig|219572.3.peg.3719"/>
<evidence type="ECO:0000313" key="3">
    <source>
        <dbReference type="Proteomes" id="UP000077829"/>
    </source>
</evidence>
<dbReference type="Pfam" id="PF13487">
    <property type="entry name" value="HD_5"/>
    <property type="match status" value="1"/>
</dbReference>
<dbReference type="InterPro" id="IPR003607">
    <property type="entry name" value="HD/PDEase_dom"/>
</dbReference>